<protein>
    <recommendedName>
        <fullName evidence="3">Ankyrin repeat domain-containing protein</fullName>
    </recommendedName>
</protein>
<organism evidence="1 2">
    <name type="scientific">Flavobacterium gyeonganense</name>
    <dbReference type="NCBI Taxonomy" id="1310418"/>
    <lineage>
        <taxon>Bacteria</taxon>
        <taxon>Pseudomonadati</taxon>
        <taxon>Bacteroidota</taxon>
        <taxon>Flavobacteriia</taxon>
        <taxon>Flavobacteriales</taxon>
        <taxon>Flavobacteriaceae</taxon>
        <taxon>Flavobacterium</taxon>
    </lineage>
</organism>
<reference evidence="1 2" key="1">
    <citation type="submission" date="2024-09" db="EMBL/GenBank/DDBJ databases">
        <authorList>
            <person name="Sun Q."/>
            <person name="Mori K."/>
        </authorList>
    </citation>
    <scope>NUCLEOTIDE SEQUENCE [LARGE SCALE GENOMIC DNA]</scope>
    <source>
        <strain evidence="1 2">CECT 8365</strain>
    </source>
</reference>
<comment type="caution">
    <text evidence="1">The sequence shown here is derived from an EMBL/GenBank/DDBJ whole genome shotgun (WGS) entry which is preliminary data.</text>
</comment>
<name>A0ABV5HCK8_9FLAO</name>
<dbReference type="EMBL" id="JBHMFE010000015">
    <property type="protein sequence ID" value="MFB9109404.1"/>
    <property type="molecule type" value="Genomic_DNA"/>
</dbReference>
<gene>
    <name evidence="1" type="ORF">ACFFVK_12525</name>
</gene>
<evidence type="ECO:0000313" key="2">
    <source>
        <dbReference type="Proteomes" id="UP001589562"/>
    </source>
</evidence>
<dbReference type="RefSeq" id="WP_278010218.1">
    <property type="nucleotide sequence ID" value="NZ_CP121112.1"/>
</dbReference>
<dbReference type="Proteomes" id="UP001589562">
    <property type="component" value="Unassembled WGS sequence"/>
</dbReference>
<keyword evidence="2" id="KW-1185">Reference proteome</keyword>
<proteinExistence type="predicted"/>
<accession>A0ABV5HCK8</accession>
<evidence type="ECO:0000313" key="1">
    <source>
        <dbReference type="EMBL" id="MFB9109404.1"/>
    </source>
</evidence>
<sequence>MMWTNEFKDLNELRDFLINQLNYDASNGFTFVQIAIKTDLKKVVDLLGKPDTLNTESKQQQTILYTATVDHPTEGKRDHHKLDALFWFFNHEPLEIIRVHFDYYKTGEFVTPFNNFIKELFLSVIDKLGKPDKETLRQGNEEITYNRGKHKFLMWSNAEGLRFQIK</sequence>
<evidence type="ECO:0008006" key="3">
    <source>
        <dbReference type="Google" id="ProtNLM"/>
    </source>
</evidence>